<evidence type="ECO:0000313" key="3">
    <source>
        <dbReference type="Proteomes" id="UP000636709"/>
    </source>
</evidence>
<sequence length="312" mass="33501">MAVAECHAPVRHNDSSGMASKRWQHRRRQLFLLIARPRPWFFLFSFCSSSFPSSRSPTLLFVICARPANSSRPLLFLELFLSLLNSPLTAVHPEPRRRRFSHLRSSGSAPPPPTHMASPSLWVRKRAPASVILSIAVVKSADEPLLGAAACAAATHLPGIYRRGRHGGISLVAGDLTAGKIAAGQGRRTEVPKVEFVELAGELRLMKEVIKGGAVAWGPREGAFPGLSKDISGLGLNRLKDCGAREGEPSSSLDTEHDMHAAFVVSGDNSEAAGRGPVGEGVVKELEEGWGGPSLVRKVTFKAFLLAGTPRV</sequence>
<organism evidence="2 3">
    <name type="scientific">Digitaria exilis</name>
    <dbReference type="NCBI Taxonomy" id="1010633"/>
    <lineage>
        <taxon>Eukaryota</taxon>
        <taxon>Viridiplantae</taxon>
        <taxon>Streptophyta</taxon>
        <taxon>Embryophyta</taxon>
        <taxon>Tracheophyta</taxon>
        <taxon>Spermatophyta</taxon>
        <taxon>Magnoliopsida</taxon>
        <taxon>Liliopsida</taxon>
        <taxon>Poales</taxon>
        <taxon>Poaceae</taxon>
        <taxon>PACMAD clade</taxon>
        <taxon>Panicoideae</taxon>
        <taxon>Panicodae</taxon>
        <taxon>Paniceae</taxon>
        <taxon>Anthephorinae</taxon>
        <taxon>Digitaria</taxon>
    </lineage>
</organism>
<feature type="region of interest" description="Disordered" evidence="1">
    <location>
        <begin position="95"/>
        <end position="119"/>
    </location>
</feature>
<proteinExistence type="predicted"/>
<dbReference type="AlphaFoldDB" id="A0A835BFS1"/>
<name>A0A835BFS1_9POAL</name>
<dbReference type="Proteomes" id="UP000636709">
    <property type="component" value="Unassembled WGS sequence"/>
</dbReference>
<evidence type="ECO:0000313" key="2">
    <source>
        <dbReference type="EMBL" id="KAF8696758.1"/>
    </source>
</evidence>
<comment type="caution">
    <text evidence="2">The sequence shown here is derived from an EMBL/GenBank/DDBJ whole genome shotgun (WGS) entry which is preliminary data.</text>
</comment>
<accession>A0A835BFS1</accession>
<evidence type="ECO:0000256" key="1">
    <source>
        <dbReference type="SAM" id="MobiDB-lite"/>
    </source>
</evidence>
<dbReference type="EMBL" id="JACEFO010001880">
    <property type="protein sequence ID" value="KAF8696758.1"/>
    <property type="molecule type" value="Genomic_DNA"/>
</dbReference>
<gene>
    <name evidence="2" type="ORF">HU200_036390</name>
</gene>
<protein>
    <submittedName>
        <fullName evidence="2">Uncharacterized protein</fullName>
    </submittedName>
</protein>
<keyword evidence="3" id="KW-1185">Reference proteome</keyword>
<reference evidence="2" key="1">
    <citation type="submission" date="2020-07" db="EMBL/GenBank/DDBJ databases">
        <title>Genome sequence and genetic diversity analysis of an under-domesticated orphan crop, white fonio (Digitaria exilis).</title>
        <authorList>
            <person name="Bennetzen J.L."/>
            <person name="Chen S."/>
            <person name="Ma X."/>
            <person name="Wang X."/>
            <person name="Yssel A.E.J."/>
            <person name="Chaluvadi S.R."/>
            <person name="Johnson M."/>
            <person name="Gangashetty P."/>
            <person name="Hamidou F."/>
            <person name="Sanogo M.D."/>
            <person name="Zwaenepoel A."/>
            <person name="Wallace J."/>
            <person name="Van De Peer Y."/>
            <person name="Van Deynze A."/>
        </authorList>
    </citation>
    <scope>NUCLEOTIDE SEQUENCE</scope>
    <source>
        <tissue evidence="2">Leaves</tissue>
    </source>
</reference>